<keyword evidence="3" id="KW-1185">Reference proteome</keyword>
<dbReference type="EMBL" id="CAJVCH010135296">
    <property type="protein sequence ID" value="CAG7726420.1"/>
    <property type="molecule type" value="Genomic_DNA"/>
</dbReference>
<feature type="compositionally biased region" description="Basic and acidic residues" evidence="1">
    <location>
        <begin position="107"/>
        <end position="126"/>
    </location>
</feature>
<evidence type="ECO:0000313" key="2">
    <source>
        <dbReference type="EMBL" id="CAG7726420.1"/>
    </source>
</evidence>
<dbReference type="Proteomes" id="UP000708208">
    <property type="component" value="Unassembled WGS sequence"/>
</dbReference>
<feature type="region of interest" description="Disordered" evidence="1">
    <location>
        <begin position="88"/>
        <end position="126"/>
    </location>
</feature>
<protein>
    <submittedName>
        <fullName evidence="2">Uncharacterized protein</fullName>
    </submittedName>
</protein>
<organism evidence="2 3">
    <name type="scientific">Allacma fusca</name>
    <dbReference type="NCBI Taxonomy" id="39272"/>
    <lineage>
        <taxon>Eukaryota</taxon>
        <taxon>Metazoa</taxon>
        <taxon>Ecdysozoa</taxon>
        <taxon>Arthropoda</taxon>
        <taxon>Hexapoda</taxon>
        <taxon>Collembola</taxon>
        <taxon>Symphypleona</taxon>
        <taxon>Sminthuridae</taxon>
        <taxon>Allacma</taxon>
    </lineage>
</organism>
<evidence type="ECO:0000313" key="3">
    <source>
        <dbReference type="Proteomes" id="UP000708208"/>
    </source>
</evidence>
<reference evidence="2" key="1">
    <citation type="submission" date="2021-06" db="EMBL/GenBank/DDBJ databases">
        <authorList>
            <person name="Hodson N. C."/>
            <person name="Mongue J. A."/>
            <person name="Jaron S. K."/>
        </authorList>
    </citation>
    <scope>NUCLEOTIDE SEQUENCE</scope>
</reference>
<accession>A0A8J2JTR1</accession>
<proteinExistence type="predicted"/>
<sequence length="233" mass="27152">MFFLQLFLKTDCRATTEFLQLFSVRNNNVVIFENGTIFSATSPPSLYSLIRMQYMFGTSFAGDHNFSLEAVATRYHLCMNKTGKLYTQPTSQLKREKQERRKRRRGSRNETRGKGRKDARDKKERTNKNKKINECIFRLYKFPLNESYYKDAIYSAAYSTNAMGRFIAFGKDGMPRSLKQPFVNLPRHARLGMIIETYTPDFGTLFIVKTNSKEIPSLVCPTFQSSYRRDQSI</sequence>
<comment type="caution">
    <text evidence="2">The sequence shown here is derived from an EMBL/GenBank/DDBJ whole genome shotgun (WGS) entry which is preliminary data.</text>
</comment>
<dbReference type="AlphaFoldDB" id="A0A8J2JTR1"/>
<gene>
    <name evidence="2" type="ORF">AFUS01_LOCUS15334</name>
</gene>
<name>A0A8J2JTR1_9HEXA</name>
<evidence type="ECO:0000256" key="1">
    <source>
        <dbReference type="SAM" id="MobiDB-lite"/>
    </source>
</evidence>